<dbReference type="Pfam" id="PF12937">
    <property type="entry name" value="F-box-like"/>
    <property type="match status" value="2"/>
</dbReference>
<reference evidence="3" key="1">
    <citation type="journal article" date="2018" name="DNA Res.">
        <title>Multiple hybrid de novo genome assembly of finger millet, an orphan allotetraploid crop.</title>
        <authorList>
            <person name="Hatakeyama M."/>
            <person name="Aluri S."/>
            <person name="Balachadran M.T."/>
            <person name="Sivarajan S.R."/>
            <person name="Patrignani A."/>
            <person name="Gruter S."/>
            <person name="Poveda L."/>
            <person name="Shimizu-Inatsugi R."/>
            <person name="Baeten J."/>
            <person name="Francoijs K.J."/>
            <person name="Nataraja K.N."/>
            <person name="Reddy Y.A.N."/>
            <person name="Phadnis S."/>
            <person name="Ravikumar R.L."/>
            <person name="Schlapbach R."/>
            <person name="Sreeman S.M."/>
            <person name="Shimizu K.K."/>
        </authorList>
    </citation>
    <scope>NUCLEOTIDE SEQUENCE</scope>
</reference>
<protein>
    <recommendedName>
        <fullName evidence="2">F-box domain-containing protein</fullName>
    </recommendedName>
</protein>
<evidence type="ECO:0000256" key="1">
    <source>
        <dbReference type="SAM" id="MobiDB-lite"/>
    </source>
</evidence>
<feature type="region of interest" description="Disordered" evidence="1">
    <location>
        <begin position="34"/>
        <end position="101"/>
    </location>
</feature>
<dbReference type="InterPro" id="IPR036047">
    <property type="entry name" value="F-box-like_dom_sf"/>
</dbReference>
<dbReference type="InterPro" id="IPR056594">
    <property type="entry name" value="AT5G49610-like_b-prop"/>
</dbReference>
<dbReference type="EMBL" id="BQKI01000002">
    <property type="protein sequence ID" value="GJM88371.1"/>
    <property type="molecule type" value="Genomic_DNA"/>
</dbReference>
<dbReference type="PANTHER" id="PTHR32133:SF134">
    <property type="entry name" value="OS05G0320100 PROTEIN"/>
    <property type="match status" value="1"/>
</dbReference>
<reference evidence="3" key="2">
    <citation type="submission" date="2021-12" db="EMBL/GenBank/DDBJ databases">
        <title>Resequencing data analysis of finger millet.</title>
        <authorList>
            <person name="Hatakeyama M."/>
            <person name="Aluri S."/>
            <person name="Balachadran M.T."/>
            <person name="Sivarajan S.R."/>
            <person name="Poveda L."/>
            <person name="Shimizu-Inatsugi R."/>
            <person name="Schlapbach R."/>
            <person name="Sreeman S.M."/>
            <person name="Shimizu K.K."/>
        </authorList>
    </citation>
    <scope>NUCLEOTIDE SEQUENCE</scope>
</reference>
<feature type="compositionally biased region" description="Polar residues" evidence="1">
    <location>
        <begin position="68"/>
        <end position="84"/>
    </location>
</feature>
<dbReference type="PROSITE" id="PS50181">
    <property type="entry name" value="FBOX"/>
    <property type="match status" value="1"/>
</dbReference>
<dbReference type="Gene3D" id="1.20.1280.50">
    <property type="match status" value="2"/>
</dbReference>
<feature type="region of interest" description="Disordered" evidence="1">
    <location>
        <begin position="958"/>
        <end position="984"/>
    </location>
</feature>
<feature type="domain" description="F-box" evidence="2">
    <location>
        <begin position="205"/>
        <end position="253"/>
    </location>
</feature>
<dbReference type="SMART" id="SM00256">
    <property type="entry name" value="FBOX"/>
    <property type="match status" value="2"/>
</dbReference>
<comment type="caution">
    <text evidence="3">The sequence shown here is derived from an EMBL/GenBank/DDBJ whole genome shotgun (WGS) entry which is preliminary data.</text>
</comment>
<evidence type="ECO:0000259" key="2">
    <source>
        <dbReference type="PROSITE" id="PS50181"/>
    </source>
</evidence>
<dbReference type="InterPro" id="IPR001810">
    <property type="entry name" value="F-box_dom"/>
</dbReference>
<dbReference type="PANTHER" id="PTHR32133">
    <property type="entry name" value="OS07G0120400 PROTEIN"/>
    <property type="match status" value="1"/>
</dbReference>
<keyword evidence="4" id="KW-1185">Reference proteome</keyword>
<organism evidence="3 4">
    <name type="scientific">Eleusine coracana subsp. coracana</name>
    <dbReference type="NCBI Taxonomy" id="191504"/>
    <lineage>
        <taxon>Eukaryota</taxon>
        <taxon>Viridiplantae</taxon>
        <taxon>Streptophyta</taxon>
        <taxon>Embryophyta</taxon>
        <taxon>Tracheophyta</taxon>
        <taxon>Spermatophyta</taxon>
        <taxon>Magnoliopsida</taxon>
        <taxon>Liliopsida</taxon>
        <taxon>Poales</taxon>
        <taxon>Poaceae</taxon>
        <taxon>PACMAD clade</taxon>
        <taxon>Chloridoideae</taxon>
        <taxon>Cynodonteae</taxon>
        <taxon>Eleusininae</taxon>
        <taxon>Eleusine</taxon>
    </lineage>
</organism>
<dbReference type="Pfam" id="PF23635">
    <property type="entry name" value="Beta-prop_AT5G49610-like"/>
    <property type="match status" value="2"/>
</dbReference>
<name>A0AAV5BQA5_ELECO</name>
<dbReference type="SUPFAM" id="SSF81383">
    <property type="entry name" value="F-box domain"/>
    <property type="match status" value="3"/>
</dbReference>
<gene>
    <name evidence="3" type="primary">ga04426</name>
    <name evidence="3" type="ORF">PR202_ga04426</name>
</gene>
<accession>A0AAV5BQA5</accession>
<evidence type="ECO:0000313" key="4">
    <source>
        <dbReference type="Proteomes" id="UP001054889"/>
    </source>
</evidence>
<evidence type="ECO:0000313" key="3">
    <source>
        <dbReference type="EMBL" id="GJM88371.1"/>
    </source>
</evidence>
<proteinExistence type="predicted"/>
<dbReference type="Proteomes" id="UP001054889">
    <property type="component" value="Unassembled WGS sequence"/>
</dbReference>
<sequence length="1333" mass="147869">MHGGVHSTDPGDNAGAPVASAAPIVSAMIEDHQIVSPPDTSPRVHVTHDDAPDASDPVGLQPAAAAVRTSSLSTASPHDSNRSSLPGLPGMKNGPLQAGCHLSPPAAPRRCSPAIVLLLDLMTGASSGSTHWDGKTGALRRRATALRLKFRDFARCFVRSQDPEQAPPSSGTGSTAVPPRAVKVTDAWALAPPVSESQYGPASAVQATLSLPDELLREILVLLPPLPSSLPRASLVCKQWRRLLSDPSFIRRFCAHHRTPPLLGFIAGSGVPAFFPALAPPDRIPAGRFSPPLRPGECWRPLGCRHGLALFLDFSQAQVIVWDPVTDGQRRVPLPSKLEVNPWQDAYTGTVLVAAGDDGAGHLYAGDRMSSFRLVLVCCNNTQYRRAWACVYESKSGEWGNVSSVAVPYPCFPEAPAVLVGCALCWLLCWSGNAILEFDMESQSMAVTHIPSDTRKIDVADIQVVRTEDGGLGIVVQAKQCIQLWGRNAISDGGVEWVLQKTVRRNDLLSLKPPVDRRGSKHDKWLSVAWSCPSALPRSRATIYLWTLKSTDRAASVVEMSKGPTSSAPMSLPDNDDLLLEILLRVPPLPSSLPRAALVCKRWRRLLSDPAFLRRFRAHHRKPPMLGFFVMDFDNWLVPIFTPTLDTPDRIPPARFSFPQRPDECLWFLGCRHGLVLLMNREELEAVVWDPITGSQCCIAFPPEFEMDHRHPDIKCDMYNGAVLRDHGSGSFKVVMIFSNELYKRAWACLYDSGTAKWGDIVSTMVPSSASLSKPGVLVGNSICWLLHRSGGGVLEFDTDRQSLDVIPMPVDADFTDRPCVHIMRTEDGDLGFAILSEERIQLWGRTAVSDRGVTWVLLKTIELDKHISLTPSMEAPHPTWIVGFDEDSNAWILVVEMMELKCGQHMRRWPFRSGTRSCLSDLPRWLDAEMEEQEVFNWLLSIGVILSDVYRPRRPHERGPHLAGVGVPDGQRRPSPGDLSSPPAASLRAFPVCKRWHRLLSDPGFLRRFRAHHRTPPLLGLFTPTFSFVPLLSPPDQIPYEHFRLPQSTGKGWHFYGCRHGLAAFLNGSWTEACVWEPFTGIQRRIPFPQGMKVNKEHAVFNCAVLSAMDDTGDGYLHSEGYLSQFKFTLIFTNYDDNLIWACLYDSQSGEWGNISSIAAPSLSFSHGPSVLVGNALYWYLMGYHDGILEFDLERQHLAIIHKPEGAHYTNITSNWVLRTEDGELGLAKLSTVNIQLWGRKAISNGAVGWVLQKTIELDKLLSLTTSLMLAWATRIVGYDEDSNVIFLLLWDIVFTIQLESMQFKKAWILVVEIELKCWTTHEMISLLDLQS</sequence>